<dbReference type="Proteomes" id="UP000030703">
    <property type="component" value="Unassembled WGS sequence"/>
</dbReference>
<accession>W9ZCP1</accession>
<sequence>MSSLTAICISKEKLWIIGFIDDKDPAASTLTQGDLYKRPDIGIVLFDAIYIKLSASPTIGVLKAGGIQSRNPEDRAVWVYITNPIYRL</sequence>
<dbReference type="HOGENOM" id="CLU_2469164_0_0_1"/>
<protein>
    <submittedName>
        <fullName evidence="1">Uncharacterized protein</fullName>
    </submittedName>
</protein>
<reference evidence="1" key="2">
    <citation type="submission" date="2012-05" db="EMBL/GenBank/DDBJ databases">
        <title>Annotation of the Genome Sequence of Fusarium oxysporum f. sp. melonis 26406.</title>
        <authorList>
            <consortium name="The Broad Institute Genomics Platform"/>
            <person name="Ma L.-J."/>
            <person name="Corby-Kistler H."/>
            <person name="Broz K."/>
            <person name="Gale L.R."/>
            <person name="Jonkers W."/>
            <person name="O'Donnell K."/>
            <person name="Ploetz R."/>
            <person name="Steinberg C."/>
            <person name="Schwartz D.C."/>
            <person name="VanEtten H."/>
            <person name="Zhou S."/>
            <person name="Young S.K."/>
            <person name="Zeng Q."/>
            <person name="Gargeya S."/>
            <person name="Fitzgerald M."/>
            <person name="Abouelleil A."/>
            <person name="Alvarado L."/>
            <person name="Chapman S.B."/>
            <person name="Gainer-Dewar J."/>
            <person name="Goldberg J."/>
            <person name="Griggs A."/>
            <person name="Gujja S."/>
            <person name="Hansen M."/>
            <person name="Howarth C."/>
            <person name="Imamovic A."/>
            <person name="Ireland A."/>
            <person name="Larimer J."/>
            <person name="McCowan C."/>
            <person name="Murphy C."/>
            <person name="Pearson M."/>
            <person name="Poon T.W."/>
            <person name="Priest M."/>
            <person name="Roberts A."/>
            <person name="Saif S."/>
            <person name="Shea T."/>
            <person name="Sykes S."/>
            <person name="Wortman J."/>
            <person name="Nusbaum C."/>
            <person name="Birren B."/>
        </authorList>
    </citation>
    <scope>NUCLEOTIDE SEQUENCE</scope>
    <source>
        <strain evidence="1">26406</strain>
    </source>
</reference>
<proteinExistence type="predicted"/>
<organism evidence="1">
    <name type="scientific">Fusarium oxysporum f. sp. melonis 26406</name>
    <dbReference type="NCBI Taxonomy" id="1089452"/>
    <lineage>
        <taxon>Eukaryota</taxon>
        <taxon>Fungi</taxon>
        <taxon>Dikarya</taxon>
        <taxon>Ascomycota</taxon>
        <taxon>Pezizomycotina</taxon>
        <taxon>Sordariomycetes</taxon>
        <taxon>Hypocreomycetidae</taxon>
        <taxon>Hypocreales</taxon>
        <taxon>Nectriaceae</taxon>
        <taxon>Fusarium</taxon>
        <taxon>Fusarium oxysporum species complex</taxon>
    </lineage>
</organism>
<dbReference type="VEuPathDB" id="FungiDB:FOMG_17037"/>
<dbReference type="AlphaFoldDB" id="W9ZCP1"/>
<name>W9ZCP1_FUSOX</name>
<dbReference type="EMBL" id="JH659362">
    <property type="protein sequence ID" value="EXK26362.1"/>
    <property type="molecule type" value="Genomic_DNA"/>
</dbReference>
<gene>
    <name evidence="1" type="ORF">FOMG_17037</name>
</gene>
<evidence type="ECO:0000313" key="1">
    <source>
        <dbReference type="EMBL" id="EXK26362.1"/>
    </source>
</evidence>
<reference evidence="1" key="1">
    <citation type="submission" date="2012-04" db="EMBL/GenBank/DDBJ databases">
        <title>The Genome Sequence of Fusarium oxysporum melonis.</title>
        <authorList>
            <consortium name="The Broad Institute Genome Sequencing Platform"/>
            <person name="Ma L.-J."/>
            <person name="Gale L.R."/>
            <person name="Schwartz D.C."/>
            <person name="Zhou S."/>
            <person name="Corby-Kistler H."/>
            <person name="Young S.K."/>
            <person name="Zeng Q."/>
            <person name="Gargeya S."/>
            <person name="Fitzgerald M."/>
            <person name="Haas B."/>
            <person name="Abouelleil A."/>
            <person name="Alvarado L."/>
            <person name="Arachchi H.M."/>
            <person name="Berlin A."/>
            <person name="Brown A."/>
            <person name="Chapman S.B."/>
            <person name="Chen Z."/>
            <person name="Dunbar C."/>
            <person name="Freedman E."/>
            <person name="Gearin G."/>
            <person name="Goldberg J."/>
            <person name="Griggs A."/>
            <person name="Gujja S."/>
            <person name="Heiman D."/>
            <person name="Howarth C."/>
            <person name="Larson L."/>
            <person name="Lui A."/>
            <person name="MacDonald P.J.P."/>
            <person name="Montmayeur A."/>
            <person name="Murphy C."/>
            <person name="Neiman D."/>
            <person name="Pearson M."/>
            <person name="Priest M."/>
            <person name="Roberts A."/>
            <person name="Saif S."/>
            <person name="Shea T."/>
            <person name="Shenoy N."/>
            <person name="Sisk P."/>
            <person name="Stolte C."/>
            <person name="Sykes S."/>
            <person name="Wortman J."/>
            <person name="Nusbaum C."/>
            <person name="Birren B."/>
        </authorList>
    </citation>
    <scope>NUCLEOTIDE SEQUENCE</scope>
    <source>
        <strain evidence="1">26406</strain>
    </source>
</reference>